<keyword evidence="3" id="KW-1185">Reference proteome</keyword>
<dbReference type="AlphaFoldDB" id="F8B0Q9"/>
<dbReference type="Gene3D" id="3.40.50.300">
    <property type="entry name" value="P-loop containing nucleotide triphosphate hydrolases"/>
    <property type="match status" value="1"/>
</dbReference>
<dbReference type="PANTHER" id="PTHR43603">
    <property type="entry name" value="COBW DOMAIN-CONTAINING PROTEIN DDB_G0274527"/>
    <property type="match status" value="1"/>
</dbReference>
<sequence length="392" mass="40747">MRQPIPLSVTLVCTAGGDVGVVATPAGGGVRPVPVVSYRCPSHPVGGVVVRSLDVGDGPPYRSSVPAQDVSLVDVVARDIAASVADLAADGHAAAVVVAPPGYVPLDLIPGLAGCPALSVVSSVALVDATTAFEDLDGCDSFADRGLAVPRLGRMVPAALVDQVERADVVVLAATDEIDVCDMLQLDTLVRRLNPAARPVTVVGRATPASDILASAGPDGGAGYDEIGSHRHAGWLRMLCARTADDLPASEVGITATVLAARRPLHPQRLHDCLDGLVAGVVRSRGWLWLASRPDQRMAWDHAGRGLTLAPDGYWPAVDAAPADHSAACPGWDSYYGYRVQELALIGLHADPAVLAGVFRSCLLTDVELALGEDGWRELPDPFPAWLPDLNG</sequence>
<dbReference type="KEGG" id="fsy:FsymDg_3400"/>
<dbReference type="InterPro" id="IPR051927">
    <property type="entry name" value="Zn_Chap_cDPG_Synth"/>
</dbReference>
<feature type="domain" description="CobW C-terminal" evidence="1">
    <location>
        <begin position="254"/>
        <end position="363"/>
    </location>
</feature>
<proteinExistence type="predicted"/>
<evidence type="ECO:0000259" key="1">
    <source>
        <dbReference type="SMART" id="SM00833"/>
    </source>
</evidence>
<gene>
    <name evidence="2" type="ordered locus">FsymDg_3400</name>
</gene>
<dbReference type="Proteomes" id="UP000001549">
    <property type="component" value="Chromosome"/>
</dbReference>
<dbReference type="HOGENOM" id="CLU_069814_0_0_11"/>
<protein>
    <submittedName>
        <fullName evidence="2">Cobalamin synthesis CobW domain protein</fullName>
    </submittedName>
</protein>
<dbReference type="InterPro" id="IPR011629">
    <property type="entry name" value="CobW-like_C"/>
</dbReference>
<evidence type="ECO:0000313" key="3">
    <source>
        <dbReference type="Proteomes" id="UP000001549"/>
    </source>
</evidence>
<dbReference type="STRING" id="656024.FsymDg_3400"/>
<dbReference type="PANTHER" id="PTHR43603:SF1">
    <property type="entry name" value="ZINC-REGULATED GTPASE METALLOPROTEIN ACTIVATOR 1"/>
    <property type="match status" value="1"/>
</dbReference>
<name>F8B0Q9_9ACTN</name>
<organism evidence="2 3">
    <name type="scientific">Candidatus Protofrankia datiscae</name>
    <dbReference type="NCBI Taxonomy" id="2716812"/>
    <lineage>
        <taxon>Bacteria</taxon>
        <taxon>Bacillati</taxon>
        <taxon>Actinomycetota</taxon>
        <taxon>Actinomycetes</taxon>
        <taxon>Frankiales</taxon>
        <taxon>Frankiaceae</taxon>
        <taxon>Protofrankia</taxon>
    </lineage>
</organism>
<accession>F8B0Q9</accession>
<reference evidence="2 3" key="1">
    <citation type="submission" date="2011-05" db="EMBL/GenBank/DDBJ databases">
        <title>Complete sequence of chromosome of Frankia symbiont of Datisca glomerata.</title>
        <authorList>
            <consortium name="US DOE Joint Genome Institute"/>
            <person name="Lucas S."/>
            <person name="Han J."/>
            <person name="Lapidus A."/>
            <person name="Cheng J.-F."/>
            <person name="Goodwin L."/>
            <person name="Pitluck S."/>
            <person name="Peters L."/>
            <person name="Mikhailova N."/>
            <person name="Chertkov O."/>
            <person name="Teshima H."/>
            <person name="Han C."/>
            <person name="Tapia R."/>
            <person name="Land M."/>
            <person name="Hauser L."/>
            <person name="Kyrpides N."/>
            <person name="Ivanova N."/>
            <person name="Pagani I."/>
            <person name="Berry A."/>
            <person name="Pawlowski K."/>
            <person name="Persson T."/>
            <person name="Vanden Heuvel B."/>
            <person name="Benson D."/>
            <person name="Woyke T."/>
        </authorList>
    </citation>
    <scope>NUCLEOTIDE SEQUENCE [LARGE SCALE GENOMIC DNA]</scope>
    <source>
        <strain evidence="3">4085684</strain>
    </source>
</reference>
<dbReference type="eggNOG" id="COG0523">
    <property type="taxonomic scope" value="Bacteria"/>
</dbReference>
<evidence type="ECO:0000313" key="2">
    <source>
        <dbReference type="EMBL" id="AEH10695.1"/>
    </source>
</evidence>
<dbReference type="EMBL" id="CP002801">
    <property type="protein sequence ID" value="AEH10695.1"/>
    <property type="molecule type" value="Genomic_DNA"/>
</dbReference>
<dbReference type="Pfam" id="PF07683">
    <property type="entry name" value="CobW_C"/>
    <property type="match status" value="1"/>
</dbReference>
<dbReference type="InterPro" id="IPR027417">
    <property type="entry name" value="P-loop_NTPase"/>
</dbReference>
<dbReference type="SMART" id="SM00833">
    <property type="entry name" value="CobW_C"/>
    <property type="match status" value="1"/>
</dbReference>
<dbReference type="SUPFAM" id="SSF90002">
    <property type="entry name" value="Hypothetical protein YjiA, C-terminal domain"/>
    <property type="match status" value="1"/>
</dbReference>